<keyword evidence="12" id="KW-0325">Glycoprotein</keyword>
<dbReference type="PROSITE" id="PS51004">
    <property type="entry name" value="SEMA"/>
    <property type="match status" value="1"/>
</dbReference>
<protein>
    <submittedName>
        <fullName evidence="17">Plexin-B</fullName>
    </submittedName>
</protein>
<dbReference type="InterPro" id="IPR008936">
    <property type="entry name" value="Rho_GTPase_activation_prot"/>
</dbReference>
<keyword evidence="4 15" id="KW-0812">Transmembrane</keyword>
<evidence type="ECO:0000256" key="11">
    <source>
        <dbReference type="ARBA" id="ARBA00023170"/>
    </source>
</evidence>
<evidence type="ECO:0000256" key="9">
    <source>
        <dbReference type="ARBA" id="ARBA00023136"/>
    </source>
</evidence>
<dbReference type="GO" id="GO:0050772">
    <property type="term" value="P:positive regulation of axonogenesis"/>
    <property type="evidence" value="ECO:0007669"/>
    <property type="project" value="TreeGrafter"/>
</dbReference>
<dbReference type="SMART" id="SM00423">
    <property type="entry name" value="PSI"/>
    <property type="match status" value="2"/>
</dbReference>
<reference evidence="17 18" key="1">
    <citation type="submission" date="2015-01" db="EMBL/GenBank/DDBJ databases">
        <title>Evolution of Trichinella species and genotypes.</title>
        <authorList>
            <person name="Korhonen P.K."/>
            <person name="Edoardo P."/>
            <person name="Giuseppe L.R."/>
            <person name="Gasser R.B."/>
        </authorList>
    </citation>
    <scope>NUCLEOTIDE SEQUENCE [LARGE SCALE GENOMIC DNA]</scope>
    <source>
        <strain evidence="17">ISS176</strain>
    </source>
</reference>
<proteinExistence type="inferred from homology"/>
<dbReference type="Pfam" id="PF20170">
    <property type="entry name" value="Plexin_RBD"/>
    <property type="match status" value="1"/>
</dbReference>
<evidence type="ECO:0000256" key="1">
    <source>
        <dbReference type="ARBA" id="ARBA00004251"/>
    </source>
</evidence>
<comment type="caution">
    <text evidence="13">Lacks conserved residue(s) required for the propagation of feature annotation.</text>
</comment>
<feature type="domain" description="Sema" evidence="16">
    <location>
        <begin position="271"/>
        <end position="758"/>
    </location>
</feature>
<dbReference type="InterPro" id="IPR041362">
    <property type="entry name" value="TIG2_plexin"/>
</dbReference>
<dbReference type="EMBL" id="JYDV01000161">
    <property type="protein sequence ID" value="KRZ27831.1"/>
    <property type="molecule type" value="Genomic_DNA"/>
</dbReference>
<dbReference type="Pfam" id="PF01403">
    <property type="entry name" value="Sema"/>
    <property type="match status" value="1"/>
</dbReference>
<evidence type="ECO:0000256" key="3">
    <source>
        <dbReference type="ARBA" id="ARBA00022475"/>
    </source>
</evidence>
<dbReference type="FunFam" id="2.60.40.10:FF:000203">
    <property type="entry name" value="Plexin B2"/>
    <property type="match status" value="1"/>
</dbReference>
<evidence type="ECO:0000256" key="2">
    <source>
        <dbReference type="ARBA" id="ARBA00010297"/>
    </source>
</evidence>
<keyword evidence="14" id="KW-0175">Coiled coil</keyword>
<dbReference type="Pfam" id="PF18020">
    <property type="entry name" value="TIG_2"/>
    <property type="match status" value="1"/>
</dbReference>
<evidence type="ECO:0000259" key="16">
    <source>
        <dbReference type="PROSITE" id="PS51004"/>
    </source>
</evidence>
<keyword evidence="6" id="KW-0677">Repeat</keyword>
<dbReference type="PANTHER" id="PTHR22625">
    <property type="entry name" value="PLEXIN"/>
    <property type="match status" value="1"/>
</dbReference>
<dbReference type="PANTHER" id="PTHR22625:SF44">
    <property type="entry name" value="PLEXIN-B"/>
    <property type="match status" value="1"/>
</dbReference>
<dbReference type="GO" id="GO:0097374">
    <property type="term" value="P:sensory neuron axon guidance"/>
    <property type="evidence" value="ECO:0007669"/>
    <property type="project" value="TreeGrafter"/>
</dbReference>
<dbReference type="Proteomes" id="UP000054826">
    <property type="component" value="Unassembled WGS sequence"/>
</dbReference>
<dbReference type="GO" id="GO:0008045">
    <property type="term" value="P:motor neuron axon guidance"/>
    <property type="evidence" value="ECO:0007669"/>
    <property type="project" value="TreeGrafter"/>
</dbReference>
<dbReference type="SMART" id="SM00429">
    <property type="entry name" value="IPT"/>
    <property type="match status" value="4"/>
</dbReference>
<dbReference type="GO" id="GO:0007162">
    <property type="term" value="P:negative regulation of cell adhesion"/>
    <property type="evidence" value="ECO:0007669"/>
    <property type="project" value="TreeGrafter"/>
</dbReference>
<keyword evidence="7" id="KW-0524">Neurogenesis</keyword>
<comment type="subcellular location">
    <subcellularLocation>
        <location evidence="1">Cell membrane</location>
        <topology evidence="1">Single-pass type I membrane protein</topology>
    </subcellularLocation>
</comment>
<keyword evidence="11" id="KW-0675">Receptor</keyword>
<keyword evidence="5" id="KW-0732">Signal</keyword>
<keyword evidence="3" id="KW-1003">Cell membrane</keyword>
<keyword evidence="9 15" id="KW-0472">Membrane</keyword>
<dbReference type="InterPro" id="IPR001627">
    <property type="entry name" value="Semap_dom"/>
</dbReference>
<organism evidence="17 18">
    <name type="scientific">Trichinella pseudospiralis</name>
    <name type="common">Parasitic roundworm</name>
    <dbReference type="NCBI Taxonomy" id="6337"/>
    <lineage>
        <taxon>Eukaryota</taxon>
        <taxon>Metazoa</taxon>
        <taxon>Ecdysozoa</taxon>
        <taxon>Nematoda</taxon>
        <taxon>Enoplea</taxon>
        <taxon>Dorylaimia</taxon>
        <taxon>Trichinellida</taxon>
        <taxon>Trichinellidae</taxon>
        <taxon>Trichinella</taxon>
    </lineage>
</organism>
<dbReference type="InterPro" id="IPR015943">
    <property type="entry name" value="WD40/YVTN_repeat-like_dom_sf"/>
</dbReference>
<sequence length="2239" mass="249515">MGCLVSFFCTTNRPNRRRTPSFYSDQRLNNTHLTPQVRPVCCSVALQCSNERAWCEPLDVRVGLFMFVNWTGNFGAVQQWKPTKHEPSLTLSNVTSHKHVSPLWLWIISIVAPNLPIISFFHQTLSVSNFILRSAPRNYVIANRPGVGYPIQSDQSSIAGDHQCFYCSSTEMCRCSHGDLTPGRFGATVASTPRSPSQVSPINGLSSMLRCLLSDRQPAGGILFFFLSSFGLLLHRSKIANSHVKLLLLLNRKDRSRKRKKMILMIMITSCLLLLLLPVDVTTAKVVARFRDSAESLSLFRHLTVDSETGRVYIGAKNFLHQLDPELRSLHRVRTGPDLDSPHCNYNGDCIWTPGTAPPARALTDNYNQLLLVHPEHKVLIACGTLFQGICSVHRLDDVTKIVQAYDAHSTPVAANSPDASTVAFVGPGPSVNEPVLYVGATFTFDSYRDRFPAVSSRSLKSDRLMHLLDPGDISGQSAMIIQSDHRSDFHVHYRGGFMADGFAYWAAVQPKSVDPGAPFLTKLLRVCTSDRRFQSYAEVPLECLGPDNANYNVLQAFHVGELGNEVIAAAKTTDRHFFVGVFTKDSTPDPAPGHHSFKSAICVFPIKDIRAAFWYNIQRCNSGIGTWNLPQFGLNQRCHNVSGLAASTQAHQDQCQHIRVGGSIPATSIAAKVYDDARLTSIAIDVLDQARTVFFVGTSKGKLKKLVLESTRRAYEYDELLVSSDGGHSGLLTDMQFDISRQHVYVLTNDEVSQACLKYVCSLVLPIQIVRAVLLRAILTVAGALWRISKFLGLKKKFKICPERCCFILLFSLNCRCTLKEECTFVGDKKQHGFFINAGFESDQCPRVESVEPANVSLHDTSSTVKQVHLTFNFIPPPAFGDQYQCVFLHAHVAAKFVPPNKLLCQLPKPEQRPRITVNRDFVTVPLKVWSSRSQRAILQTTFTFYDCSFHKLCTACVQSRWHCDWCLEDSLCVRDSGTCSNQVRISHNDQLWLVPSQLHDNNDDTAENTALLSNTCPHVNVETPFEVLLPENYPTAVSVPVVNVDKLSLGNDDMVVCVTEVEGRAVRVRGSLSENGKTLLCEEYAYSYDARLPSVAAELHLQTGKGTKIDKLKAVLYKCELMASDCSRCLDLDRRFECAWCDGGCRLRKSCSGQTAVPYPQSLAVCPAPVIEDIFPTVGPIEGGTHVEIIGHDLGLRQSDVDQRVSVAGVPCRVIEYHTSEKIVCITDASPRDSLSGPVVVDMEMGRRGRSQLHFTFTDPKVTGYHPTTGPQSGGTEFVITGEHLLEASVVDVHIGAMPCHVRRDKSTSRNLVCITSAAPAPNITAERILVQLDRASRTLAGPFFYAADPVIFSISPKDGFKSGGRRLLIHGQQLNSVQKPLMYLINRNGLIQSEASICQVLNSTTMLCPSPALIPGSDRLKRASDEWKTSTIGSISNSRRYDVGFLMDNVETVRHLGSEFGFTVFSDPIYYAFPGGVKVHRGSSSPLVIEGSNLNSASSIHDVSVLVGDHRCNVTLLASTQLICQLSSSESGPVSIRVGNLQFELGKLIFEDDQPLAAGQTNMALLGGLVGGCCSLAFLVIVGAAIWWRNKSTLAEKEYRRIQLQMDNLESNVRQECKEAFAELQTDMSDLTSDLVALGIPYRSRIDFINRVLFKEEHRSVLQMSTVKRFSKIENSSTVQNALIHFEQLLMNRQFVVSWVRTLEGQPSFAAPDKVYVGSLLTAALMNNMQYLTEVVIALLRQLIARAGLEKHPQVMLRRTESVVEKMLANWIALCLYEYLQGQSGSALFLLFKALKHQTEKGPVDAVTFDARYSLSEDRLLKEQIDYETLHFKIIPPKLGDSATPTETVICRVLSCDSIRQLKSKILDCLYKNTAFSSRPTVHDIDLEWHGHIGVVLLREHPHLQSRRSDGWIRLNTVRDYRLPNQAVIVVVLRSSSYSGYTDFSTHTYASIDSSACLISSSSGCTSKQQQQQQKQQQQEQQQQQAMIENRENVDLKCWHLIRPDGTSSRRNGATPSRITEIYLTRLLSTKGTVQQFVDDFITSTLAVEQSTFPAPIKYLFDLLEEEAARLPVADPGSVAQAWKNNSLPLRFWVNIIKNPDFIFDVEKTITVDSCLSVIAQMFMDACSSSEPQLGKDSPSNKLLFARDLPRYRAAFSRFYSDIRHLPTVTDQDLNSLMAPLSSLYSQQWNTNGALRELFLYSLRYQDQILNDLRLNPVAQRQHLADRFEQVVSFSK</sequence>
<dbReference type="GO" id="GO:0030334">
    <property type="term" value="P:regulation of cell migration"/>
    <property type="evidence" value="ECO:0007669"/>
    <property type="project" value="TreeGrafter"/>
</dbReference>
<feature type="coiled-coil region" evidence="14">
    <location>
        <begin position="1595"/>
        <end position="1637"/>
    </location>
</feature>
<dbReference type="SUPFAM" id="SSF101912">
    <property type="entry name" value="Sema domain"/>
    <property type="match status" value="1"/>
</dbReference>
<dbReference type="Gene3D" id="3.10.20.90">
    <property type="entry name" value="Phosphatidylinositol 3-kinase Catalytic Subunit, Chain A, domain 1"/>
    <property type="match status" value="1"/>
</dbReference>
<dbReference type="Gene3D" id="2.130.10.10">
    <property type="entry name" value="YVTN repeat-like/Quinoprotein amine dehydrogenase"/>
    <property type="match status" value="1"/>
</dbReference>
<dbReference type="GO" id="GO:0002116">
    <property type="term" value="C:semaphorin receptor complex"/>
    <property type="evidence" value="ECO:0007669"/>
    <property type="project" value="TreeGrafter"/>
</dbReference>
<dbReference type="GO" id="GO:0005886">
    <property type="term" value="C:plasma membrane"/>
    <property type="evidence" value="ECO:0007669"/>
    <property type="project" value="UniProtKB-SubCell"/>
</dbReference>
<dbReference type="CDD" id="cd00603">
    <property type="entry name" value="IPT_PCSR"/>
    <property type="match status" value="1"/>
</dbReference>
<accession>A0A0V1IYL7</accession>
<dbReference type="GO" id="GO:0008360">
    <property type="term" value="P:regulation of cell shape"/>
    <property type="evidence" value="ECO:0007669"/>
    <property type="project" value="TreeGrafter"/>
</dbReference>
<dbReference type="InterPro" id="IPR013783">
    <property type="entry name" value="Ig-like_fold"/>
</dbReference>
<evidence type="ECO:0000256" key="13">
    <source>
        <dbReference type="PROSITE-ProRule" id="PRU00352"/>
    </source>
</evidence>
<evidence type="ECO:0000256" key="12">
    <source>
        <dbReference type="ARBA" id="ARBA00023180"/>
    </source>
</evidence>
<dbReference type="SUPFAM" id="SSF81296">
    <property type="entry name" value="E set domains"/>
    <property type="match status" value="4"/>
</dbReference>
<dbReference type="InterPro" id="IPR014756">
    <property type="entry name" value="Ig_E-set"/>
</dbReference>
<feature type="transmembrane region" description="Helical" evidence="15">
    <location>
        <begin position="218"/>
        <end position="235"/>
    </location>
</feature>
<dbReference type="GO" id="GO:0017154">
    <property type="term" value="F:semaphorin receptor activity"/>
    <property type="evidence" value="ECO:0007669"/>
    <property type="project" value="InterPro"/>
</dbReference>
<dbReference type="Pfam" id="PF01833">
    <property type="entry name" value="TIG"/>
    <property type="match status" value="4"/>
</dbReference>
<dbReference type="CDD" id="cd11236">
    <property type="entry name" value="Sema_plexin_like"/>
    <property type="match status" value="1"/>
</dbReference>
<evidence type="ECO:0000256" key="7">
    <source>
        <dbReference type="ARBA" id="ARBA00022902"/>
    </source>
</evidence>
<evidence type="ECO:0000313" key="18">
    <source>
        <dbReference type="Proteomes" id="UP000054826"/>
    </source>
</evidence>
<keyword evidence="8 15" id="KW-1133">Transmembrane helix</keyword>
<dbReference type="SMART" id="SM00630">
    <property type="entry name" value="Sema"/>
    <property type="match status" value="1"/>
</dbReference>
<name>A0A0V1IYL7_TRIPS</name>
<dbReference type="Pfam" id="PF17960">
    <property type="entry name" value="TIG_plexin"/>
    <property type="match status" value="1"/>
</dbReference>
<dbReference type="Pfam" id="PF24479">
    <property type="entry name" value="PSI_PlexinA-B"/>
    <property type="match status" value="1"/>
</dbReference>
<dbReference type="Pfam" id="PF08337">
    <property type="entry name" value="Plexin_cytopl"/>
    <property type="match status" value="1"/>
</dbReference>
<dbReference type="InterPro" id="IPR031148">
    <property type="entry name" value="Plexin"/>
</dbReference>
<dbReference type="InterPro" id="IPR002909">
    <property type="entry name" value="IPT_dom"/>
</dbReference>
<evidence type="ECO:0000256" key="15">
    <source>
        <dbReference type="SAM" id="Phobius"/>
    </source>
</evidence>
<evidence type="ECO:0000313" key="17">
    <source>
        <dbReference type="EMBL" id="KRZ27831.1"/>
    </source>
</evidence>
<dbReference type="SUPFAM" id="SSF48350">
    <property type="entry name" value="GTPase activation domain, GAP"/>
    <property type="match status" value="1"/>
</dbReference>
<evidence type="ECO:0000256" key="8">
    <source>
        <dbReference type="ARBA" id="ARBA00022989"/>
    </source>
</evidence>
<dbReference type="InterPro" id="IPR046800">
    <property type="entry name" value="Plexin_RBD"/>
</dbReference>
<comment type="caution">
    <text evidence="17">The sequence shown here is derived from an EMBL/GenBank/DDBJ whole genome shotgun (WGS) entry which is preliminary data.</text>
</comment>
<feature type="transmembrane region" description="Helical" evidence="15">
    <location>
        <begin position="262"/>
        <end position="279"/>
    </location>
</feature>
<keyword evidence="10" id="KW-1015">Disulfide bond</keyword>
<evidence type="ECO:0000256" key="10">
    <source>
        <dbReference type="ARBA" id="ARBA00023157"/>
    </source>
</evidence>
<evidence type="ECO:0000256" key="14">
    <source>
        <dbReference type="SAM" id="Coils"/>
    </source>
</evidence>
<dbReference type="InterPro" id="IPR016201">
    <property type="entry name" value="PSI"/>
</dbReference>
<dbReference type="InterPro" id="IPR013548">
    <property type="entry name" value="Plexin_cytoplasmic_RasGAP_dom"/>
</dbReference>
<dbReference type="Gene3D" id="2.60.40.10">
    <property type="entry name" value="Immunoglobulins"/>
    <property type="match status" value="6"/>
</dbReference>
<evidence type="ECO:0000256" key="6">
    <source>
        <dbReference type="ARBA" id="ARBA00022737"/>
    </source>
</evidence>
<dbReference type="InterPro" id="IPR036352">
    <property type="entry name" value="Semap_dom_sf"/>
</dbReference>
<evidence type="ECO:0000256" key="5">
    <source>
        <dbReference type="ARBA" id="ARBA00022729"/>
    </source>
</evidence>
<dbReference type="InterPro" id="IPR041019">
    <property type="entry name" value="TIG1_plexin"/>
</dbReference>
<gene>
    <name evidence="17" type="primary">plexB</name>
    <name evidence="17" type="ORF">T4C_1683</name>
</gene>
<evidence type="ECO:0000256" key="4">
    <source>
        <dbReference type="ARBA" id="ARBA00022692"/>
    </source>
</evidence>
<dbReference type="CDD" id="cd01180">
    <property type="entry name" value="IPT_plexin_repeat1"/>
    <property type="match status" value="1"/>
</dbReference>
<comment type="similarity">
    <text evidence="2">Belongs to the plexin family.</text>
</comment>
<dbReference type="Gene3D" id="1.10.506.10">
    <property type="entry name" value="GTPase Activation - p120gap, domain 1"/>
    <property type="match status" value="2"/>
</dbReference>